<keyword evidence="3" id="KW-1185">Reference proteome</keyword>
<dbReference type="Pfam" id="PF06314">
    <property type="entry name" value="ADC"/>
    <property type="match status" value="1"/>
</dbReference>
<dbReference type="Gene3D" id="2.40.400.10">
    <property type="entry name" value="Acetoacetate decarboxylase-like"/>
    <property type="match status" value="1"/>
</dbReference>
<accession>A0A256IF82</accession>
<dbReference type="RefSeq" id="WP_094533476.1">
    <property type="nucleotide sequence ID" value="NZ_NHPJ01000107.1"/>
</dbReference>
<dbReference type="GO" id="GO:0016829">
    <property type="term" value="F:lyase activity"/>
    <property type="evidence" value="ECO:0007669"/>
    <property type="project" value="InterPro"/>
</dbReference>
<organism evidence="2 3">
    <name type="scientific">Halorubrum halodurans</name>
    <dbReference type="NCBI Taxonomy" id="1383851"/>
    <lineage>
        <taxon>Archaea</taxon>
        <taxon>Methanobacteriati</taxon>
        <taxon>Methanobacteriota</taxon>
        <taxon>Stenosarchaea group</taxon>
        <taxon>Halobacteria</taxon>
        <taxon>Halobacteriales</taxon>
        <taxon>Haloferacaceae</taxon>
        <taxon>Halorubrum</taxon>
    </lineage>
</organism>
<dbReference type="AlphaFoldDB" id="A0A256IF82"/>
<name>A0A256IF82_9EURY</name>
<dbReference type="OrthoDB" id="35899at2157"/>
<feature type="region of interest" description="Disordered" evidence="1">
    <location>
        <begin position="179"/>
        <end position="203"/>
    </location>
</feature>
<sequence length="243" mass="26619">MLPQHAPLYPELPYEYSGYKRVSLFGHANEDAIRRLLPPSLEYVSNEFEAFVLSAPDVEGLSPYHEGGLVVSAGYDDIDGAHMLCEYVDDDGAVAAGREIWGYPKKMADVTLTERDDAVRGTISRNGTDILEISFKDADVNPTRPQLFPRLQNKQIPSADGSGYDVNQIVKMSFEGDSSDFDADSVRERRTGTGDLTLNSTDTDPLQEIEPFEVTGGMVTYGDFSLGTGEVIADFTQGESTDV</sequence>
<comment type="caution">
    <text evidence="2">The sequence shown here is derived from an EMBL/GenBank/DDBJ whole genome shotgun (WGS) entry which is preliminary data.</text>
</comment>
<reference evidence="2 3" key="1">
    <citation type="journal article" date="2014" name="Front. Microbiol.">
        <title>Population and genomic analysis of the genus Halorubrum.</title>
        <authorList>
            <person name="Fullmer M.S."/>
            <person name="Soucy S.M."/>
            <person name="Swithers K.S."/>
            <person name="Makkay A.M."/>
            <person name="Wheeler R."/>
            <person name="Ventosa A."/>
            <person name="Gogarten J.P."/>
            <person name="Papke R.T."/>
        </authorList>
    </citation>
    <scope>NUCLEOTIDE SEQUENCE [LARGE SCALE GENOMIC DNA]</scope>
    <source>
        <strain evidence="2 3">Cb34</strain>
    </source>
</reference>
<dbReference type="InterPro" id="IPR010451">
    <property type="entry name" value="Acetoacetate_decarboxylase"/>
</dbReference>
<evidence type="ECO:0008006" key="4">
    <source>
        <dbReference type="Google" id="ProtNLM"/>
    </source>
</evidence>
<dbReference type="SUPFAM" id="SSF160104">
    <property type="entry name" value="Acetoacetate decarboxylase-like"/>
    <property type="match status" value="1"/>
</dbReference>
<gene>
    <name evidence="2" type="ORF">DJ70_12390</name>
</gene>
<feature type="compositionally biased region" description="Polar residues" evidence="1">
    <location>
        <begin position="194"/>
        <end position="203"/>
    </location>
</feature>
<protein>
    <recommendedName>
        <fullName evidence="4">Acetoacetate decarboxylase</fullName>
    </recommendedName>
</protein>
<evidence type="ECO:0000313" key="2">
    <source>
        <dbReference type="EMBL" id="OYR55211.1"/>
    </source>
</evidence>
<evidence type="ECO:0000313" key="3">
    <source>
        <dbReference type="Proteomes" id="UP000216308"/>
    </source>
</evidence>
<proteinExistence type="predicted"/>
<dbReference type="InterPro" id="IPR023375">
    <property type="entry name" value="ADC_dom_sf"/>
</dbReference>
<evidence type="ECO:0000256" key="1">
    <source>
        <dbReference type="SAM" id="MobiDB-lite"/>
    </source>
</evidence>
<dbReference type="Proteomes" id="UP000216308">
    <property type="component" value="Unassembled WGS sequence"/>
</dbReference>
<dbReference type="EMBL" id="NHPJ01000107">
    <property type="protein sequence ID" value="OYR55211.1"/>
    <property type="molecule type" value="Genomic_DNA"/>
</dbReference>